<dbReference type="InterPro" id="IPR007235">
    <property type="entry name" value="Glyco_trans_28_C"/>
</dbReference>
<accession>A0A075GMB5</accession>
<dbReference type="EMBL" id="KF900668">
    <property type="protein sequence ID" value="AIF03052.1"/>
    <property type="molecule type" value="Genomic_DNA"/>
</dbReference>
<proteinExistence type="predicted"/>
<reference evidence="2" key="1">
    <citation type="journal article" date="2014" name="Genome Biol. Evol.">
        <title>Pangenome evidence for extensive interdomain horizontal transfer affecting lineage core and shell genes in uncultured planktonic thaumarchaeota and euryarchaeota.</title>
        <authorList>
            <person name="Deschamps P."/>
            <person name="Zivanovic Y."/>
            <person name="Moreira D."/>
            <person name="Rodriguez-Valera F."/>
            <person name="Lopez-Garcia P."/>
        </authorList>
    </citation>
    <scope>NUCLEOTIDE SEQUENCE</scope>
</reference>
<sequence>MASEKAQNTRIARLEREINRLRSSPSLRLGSHITNAMRQPWRAPFLLFTLPWQMLMIGLEMLGRRPAVTQDSLELQKAELHPKNTVVMFPTNGVGFGHFTRLLALAKQMKKADATLEVIFFTTMPTLHLLKPFGIAAHHISGPKYFDDLEATEWNSLLEEELTICLETHRPKMFIFDGAFPYRGMLRSIKNRRMHKVWVRRGMFRKDATNIPVDSIEHFDTLVRPGDSSPTDSTDEQNISIKQFHCNPILFASKDELYPREYLREQLGIPLDSVVVYVQLGAGEINDIESDLDLSIRLLSKYEDVYIVIGESMIGNRLNITGERIRTLRDYPNSLYFNSFDFAIMAGGYNSYHEAIAFQLPTICIPNKSTGMDDQVARVAVAADANAMYVIQDATEDKLSAAISSMMDIGNRKEIIDAAVHLHQSNGAEELSSRLIEM</sequence>
<dbReference type="Pfam" id="PF04101">
    <property type="entry name" value="Glyco_tran_28_C"/>
    <property type="match status" value="1"/>
</dbReference>
<organism evidence="2">
    <name type="scientific">uncultured marine group II/III euryarchaeote KM3_160_F12</name>
    <dbReference type="NCBI Taxonomy" id="1457912"/>
    <lineage>
        <taxon>Archaea</taxon>
        <taxon>Methanobacteriati</taxon>
        <taxon>Methanobacteriota</taxon>
        <taxon>environmental samples</taxon>
    </lineage>
</organism>
<evidence type="ECO:0000259" key="1">
    <source>
        <dbReference type="Pfam" id="PF04101"/>
    </source>
</evidence>
<protein>
    <submittedName>
        <fullName evidence="2">Glycosyl transferase</fullName>
    </submittedName>
</protein>
<dbReference type="AlphaFoldDB" id="A0A075GMB5"/>
<evidence type="ECO:0000313" key="2">
    <source>
        <dbReference type="EMBL" id="AIF03052.1"/>
    </source>
</evidence>
<dbReference type="SUPFAM" id="SSF53756">
    <property type="entry name" value="UDP-Glycosyltransferase/glycogen phosphorylase"/>
    <property type="match status" value="1"/>
</dbReference>
<dbReference type="Gene3D" id="3.40.50.2000">
    <property type="entry name" value="Glycogen Phosphorylase B"/>
    <property type="match status" value="1"/>
</dbReference>
<name>A0A075GMB5_9EURY</name>
<keyword evidence="2" id="KW-0808">Transferase</keyword>
<dbReference type="GO" id="GO:0016758">
    <property type="term" value="F:hexosyltransferase activity"/>
    <property type="evidence" value="ECO:0007669"/>
    <property type="project" value="InterPro"/>
</dbReference>
<feature type="domain" description="Glycosyl transferase family 28 C-terminal" evidence="1">
    <location>
        <begin position="336"/>
        <end position="412"/>
    </location>
</feature>